<evidence type="ECO:0000313" key="3">
    <source>
        <dbReference type="Proteomes" id="UP000199569"/>
    </source>
</evidence>
<feature type="region of interest" description="Disordered" evidence="1">
    <location>
        <begin position="169"/>
        <end position="193"/>
    </location>
</feature>
<accession>A0A1G5CEI1</accession>
<evidence type="ECO:0000256" key="1">
    <source>
        <dbReference type="SAM" id="MobiDB-lite"/>
    </source>
</evidence>
<dbReference type="Proteomes" id="UP000199569">
    <property type="component" value="Unassembled WGS sequence"/>
</dbReference>
<sequence>MRPALWLKPRMITVEQPKLNGRRSKTLELTGRNGPCLVVNGVHGRGHFQDGSLGGEIPAGASCNGLPPLHLIHGTAHLKVNYSSPMACFHKRLKSQGPPTPGLLSSGRPIEGAAMRTKSSSRLARRVPSTLCPRDGLEQPRVTLVRGDRLSPYDDLLQGKARRQMAHQRAASACPPQRAATGIEVKLPADRGH</sequence>
<proteinExistence type="predicted"/>
<protein>
    <submittedName>
        <fullName evidence="2">Uncharacterized protein</fullName>
    </submittedName>
</protein>
<reference evidence="2 3" key="1">
    <citation type="submission" date="2016-10" db="EMBL/GenBank/DDBJ databases">
        <authorList>
            <person name="de Groot N.N."/>
        </authorList>
    </citation>
    <scope>NUCLEOTIDE SEQUENCE [LARGE SCALE GENOMIC DNA]</scope>
    <source>
        <strain evidence="2 3">CGMCC 1.7666</strain>
    </source>
</reference>
<gene>
    <name evidence="2" type="ORF">SAMN02927923_00545</name>
</gene>
<evidence type="ECO:0000313" key="2">
    <source>
        <dbReference type="EMBL" id="SCY00720.1"/>
    </source>
</evidence>
<dbReference type="EMBL" id="FMVJ01000002">
    <property type="protein sequence ID" value="SCY00720.1"/>
    <property type="molecule type" value="Genomic_DNA"/>
</dbReference>
<keyword evidence="3" id="KW-1185">Reference proteome</keyword>
<name>A0A1G5CEI1_9HYPH</name>
<dbReference type="AlphaFoldDB" id="A0A1G5CEI1"/>
<organism evidence="2 3">
    <name type="scientific">Microvirga guangxiensis</name>
    <dbReference type="NCBI Taxonomy" id="549386"/>
    <lineage>
        <taxon>Bacteria</taxon>
        <taxon>Pseudomonadati</taxon>
        <taxon>Pseudomonadota</taxon>
        <taxon>Alphaproteobacteria</taxon>
        <taxon>Hyphomicrobiales</taxon>
        <taxon>Methylobacteriaceae</taxon>
        <taxon>Microvirga</taxon>
    </lineage>
</organism>